<evidence type="ECO:0000313" key="2">
    <source>
        <dbReference type="EMBL" id="OGL43710.1"/>
    </source>
</evidence>
<dbReference type="PANTHER" id="PTHR48207:SF3">
    <property type="entry name" value="SUCCINATE--HYDROXYMETHYLGLUTARATE COA-TRANSFERASE"/>
    <property type="match status" value="1"/>
</dbReference>
<dbReference type="InterPro" id="IPR050483">
    <property type="entry name" value="CoA-transferase_III_domain"/>
</dbReference>
<dbReference type="SUPFAM" id="SSF89796">
    <property type="entry name" value="CoA-transferase family III (CaiB/BaiF)"/>
    <property type="match status" value="1"/>
</dbReference>
<sequence length="394" mass="44549">MAIEEKELFEGKHVLAVEQALSMPYCTWLLGLKGMDVLRVEPPIGDPNRRVGNQIGDETHMAYYFLTINNNKKSITLNLKKEEGRKILHELVEKWPVDIFCTNQLPSHYKGLGIDYETLSELNKCIIWAGISGFGPERPEAAYDPMIQAQTGIMYVTGERDRDPMMVGVPIADMMASYAAYTGVMEGLYKLEKLGTGSRHDISMAQATLAMLAVKLPLEAAGISMIRNGNTHNVFAPVSTFRTSDGFIMIAVGNDRQWEAMVKFPGFEVLDRPEYKYNAGRIKNVEKLNDEVREITRTKTTDELIRNFRDVNIPISKVNTVADVIEDPYLEKMTLRTKDPVTGTELILTPPPETIPYLERDQTFAPRLGEHNKEILEQFLGYDLNKLKTDEIIV</sequence>
<dbReference type="Proteomes" id="UP000179266">
    <property type="component" value="Unassembled WGS sequence"/>
</dbReference>
<keyword evidence="1" id="KW-0808">Transferase</keyword>
<dbReference type="InterPro" id="IPR003673">
    <property type="entry name" value="CoA-Trfase_fam_III"/>
</dbReference>
<evidence type="ECO:0000313" key="3">
    <source>
        <dbReference type="Proteomes" id="UP000179266"/>
    </source>
</evidence>
<dbReference type="Gene3D" id="3.40.50.10540">
    <property type="entry name" value="Crotonobetainyl-coa:carnitine coa-transferase, domain 1"/>
    <property type="match status" value="1"/>
</dbReference>
<proteinExistence type="predicted"/>
<gene>
    <name evidence="2" type="ORF">A2161_13375</name>
</gene>
<dbReference type="Pfam" id="PF02515">
    <property type="entry name" value="CoA_transf_3"/>
    <property type="match status" value="1"/>
</dbReference>
<dbReference type="PANTHER" id="PTHR48207">
    <property type="entry name" value="SUCCINATE--HYDROXYMETHYLGLUTARATE COA-TRANSFERASE"/>
    <property type="match status" value="1"/>
</dbReference>
<reference evidence="2 3" key="1">
    <citation type="journal article" date="2016" name="Nat. Commun.">
        <title>Thousands of microbial genomes shed light on interconnected biogeochemical processes in an aquifer system.</title>
        <authorList>
            <person name="Anantharaman K."/>
            <person name="Brown C.T."/>
            <person name="Hug L.A."/>
            <person name="Sharon I."/>
            <person name="Castelle C.J."/>
            <person name="Probst A.J."/>
            <person name="Thomas B.C."/>
            <person name="Singh A."/>
            <person name="Wilkins M.J."/>
            <person name="Karaoz U."/>
            <person name="Brodie E.L."/>
            <person name="Williams K.H."/>
            <person name="Hubbard S.S."/>
            <person name="Banfield J.F."/>
        </authorList>
    </citation>
    <scope>NUCLEOTIDE SEQUENCE [LARGE SCALE GENOMIC DNA]</scope>
</reference>
<dbReference type="Gene3D" id="3.30.1540.10">
    <property type="entry name" value="formyl-coa transferase, domain 3"/>
    <property type="match status" value="1"/>
</dbReference>
<accession>A0A1F7RQV0</accession>
<dbReference type="InterPro" id="IPR044855">
    <property type="entry name" value="CoA-Trfase_III_dom3_sf"/>
</dbReference>
<dbReference type="AlphaFoldDB" id="A0A1F7RQV0"/>
<dbReference type="InterPro" id="IPR023606">
    <property type="entry name" value="CoA-Trfase_III_dom_1_sf"/>
</dbReference>
<evidence type="ECO:0008006" key="4">
    <source>
        <dbReference type="Google" id="ProtNLM"/>
    </source>
</evidence>
<protein>
    <recommendedName>
        <fullName evidence="4">CoA transferase</fullName>
    </recommendedName>
</protein>
<dbReference type="EMBL" id="MGDD01000257">
    <property type="protein sequence ID" value="OGL43710.1"/>
    <property type="molecule type" value="Genomic_DNA"/>
</dbReference>
<dbReference type="GO" id="GO:0008410">
    <property type="term" value="F:CoA-transferase activity"/>
    <property type="evidence" value="ECO:0007669"/>
    <property type="project" value="TreeGrafter"/>
</dbReference>
<evidence type="ECO:0000256" key="1">
    <source>
        <dbReference type="ARBA" id="ARBA00022679"/>
    </source>
</evidence>
<organism evidence="2 3">
    <name type="scientific">Candidatus Schekmanbacteria bacterium RBG_13_48_7</name>
    <dbReference type="NCBI Taxonomy" id="1817878"/>
    <lineage>
        <taxon>Bacteria</taxon>
        <taxon>Candidatus Schekmaniibacteriota</taxon>
    </lineage>
</organism>
<comment type="caution">
    <text evidence="2">The sequence shown here is derived from an EMBL/GenBank/DDBJ whole genome shotgun (WGS) entry which is preliminary data.</text>
</comment>
<name>A0A1F7RQV0_9BACT</name>